<dbReference type="InterPro" id="IPR050109">
    <property type="entry name" value="HTH-type_TetR-like_transc_reg"/>
</dbReference>
<gene>
    <name evidence="8" type="ORF">ACFQGO_36840</name>
</gene>
<evidence type="ECO:0000256" key="6">
    <source>
        <dbReference type="SAM" id="MobiDB-lite"/>
    </source>
</evidence>
<evidence type="ECO:0000313" key="8">
    <source>
        <dbReference type="EMBL" id="MFC5813017.1"/>
    </source>
</evidence>
<proteinExistence type="predicted"/>
<evidence type="ECO:0000256" key="3">
    <source>
        <dbReference type="ARBA" id="ARBA00023125"/>
    </source>
</evidence>
<dbReference type="Proteomes" id="UP001596112">
    <property type="component" value="Unassembled WGS sequence"/>
</dbReference>
<dbReference type="EMBL" id="JBHSNZ010000049">
    <property type="protein sequence ID" value="MFC5813017.1"/>
    <property type="molecule type" value="Genomic_DNA"/>
</dbReference>
<protein>
    <submittedName>
        <fullName evidence="8">TetR/AcrR family transcriptional regulator</fullName>
    </submittedName>
</protein>
<organism evidence="8 9">
    <name type="scientific">Streptomyces heilongjiangensis</name>
    <dbReference type="NCBI Taxonomy" id="945052"/>
    <lineage>
        <taxon>Bacteria</taxon>
        <taxon>Bacillati</taxon>
        <taxon>Actinomycetota</taxon>
        <taxon>Actinomycetes</taxon>
        <taxon>Kitasatosporales</taxon>
        <taxon>Streptomycetaceae</taxon>
        <taxon>Streptomyces</taxon>
    </lineage>
</organism>
<reference evidence="9" key="1">
    <citation type="journal article" date="2019" name="Int. J. Syst. Evol. Microbiol.">
        <title>The Global Catalogue of Microorganisms (GCM) 10K type strain sequencing project: providing services to taxonomists for standard genome sequencing and annotation.</title>
        <authorList>
            <consortium name="The Broad Institute Genomics Platform"/>
            <consortium name="The Broad Institute Genome Sequencing Center for Infectious Disease"/>
            <person name="Wu L."/>
            <person name="Ma J."/>
        </authorList>
    </citation>
    <scope>NUCLEOTIDE SEQUENCE [LARGE SCALE GENOMIC DNA]</scope>
    <source>
        <strain evidence="9">JCM 9918</strain>
    </source>
</reference>
<keyword evidence="4" id="KW-0804">Transcription</keyword>
<keyword evidence="2" id="KW-0805">Transcription regulation</keyword>
<keyword evidence="3 5" id="KW-0238">DNA-binding</keyword>
<feature type="region of interest" description="Disordered" evidence="6">
    <location>
        <begin position="27"/>
        <end position="53"/>
    </location>
</feature>
<dbReference type="Pfam" id="PF13977">
    <property type="entry name" value="TetR_C_6"/>
    <property type="match status" value="1"/>
</dbReference>
<dbReference type="PANTHER" id="PTHR30055:SF234">
    <property type="entry name" value="HTH-TYPE TRANSCRIPTIONAL REGULATOR BETI"/>
    <property type="match status" value="1"/>
</dbReference>
<keyword evidence="9" id="KW-1185">Reference proteome</keyword>
<feature type="domain" description="HTH tetR-type" evidence="7">
    <location>
        <begin position="55"/>
        <end position="115"/>
    </location>
</feature>
<dbReference type="RefSeq" id="WP_272172904.1">
    <property type="nucleotide sequence ID" value="NZ_JAQOSL010000070.1"/>
</dbReference>
<dbReference type="PROSITE" id="PS50977">
    <property type="entry name" value="HTH_TETR_2"/>
    <property type="match status" value="1"/>
</dbReference>
<dbReference type="InterPro" id="IPR009057">
    <property type="entry name" value="Homeodomain-like_sf"/>
</dbReference>
<sequence>MVRSDGIDQARKGPAPPRILMGMLSAAEPPAREEPHPTAKPRRSRRRTGTYAAADERRRSILEAAIAHFAHKGYHNASMQKIAADVGISHTGLLHHFGSKRELLRAVLEAREGQAVEQFYQRLDPDAPDPVQLFRLIAEQTRFNVTQPGLMQMYSLLAAEAGSEDHPAHAYFRDRYDRVLDVIAKAVRHGVEAGTVRPGTDGHAVARQVLAVADGFQIQWALSDGTFDILAAHLDYLDDLCRRLTTDHRGLDAA</sequence>
<dbReference type="SUPFAM" id="SSF46689">
    <property type="entry name" value="Homeodomain-like"/>
    <property type="match status" value="1"/>
</dbReference>
<dbReference type="InterPro" id="IPR036271">
    <property type="entry name" value="Tet_transcr_reg_TetR-rel_C_sf"/>
</dbReference>
<evidence type="ECO:0000256" key="4">
    <source>
        <dbReference type="ARBA" id="ARBA00023163"/>
    </source>
</evidence>
<feature type="compositionally biased region" description="Basic residues" evidence="6">
    <location>
        <begin position="39"/>
        <end position="48"/>
    </location>
</feature>
<evidence type="ECO:0000313" key="9">
    <source>
        <dbReference type="Proteomes" id="UP001596112"/>
    </source>
</evidence>
<dbReference type="SUPFAM" id="SSF48498">
    <property type="entry name" value="Tetracyclin repressor-like, C-terminal domain"/>
    <property type="match status" value="1"/>
</dbReference>
<dbReference type="Pfam" id="PF00440">
    <property type="entry name" value="TetR_N"/>
    <property type="match status" value="1"/>
</dbReference>
<dbReference type="PRINTS" id="PR00455">
    <property type="entry name" value="HTHTETR"/>
</dbReference>
<accession>A0ABW1BIY2</accession>
<keyword evidence="1" id="KW-0678">Repressor</keyword>
<evidence type="ECO:0000256" key="1">
    <source>
        <dbReference type="ARBA" id="ARBA00022491"/>
    </source>
</evidence>
<dbReference type="PANTHER" id="PTHR30055">
    <property type="entry name" value="HTH-TYPE TRANSCRIPTIONAL REGULATOR RUTR"/>
    <property type="match status" value="1"/>
</dbReference>
<name>A0ABW1BIY2_9ACTN</name>
<evidence type="ECO:0000259" key="7">
    <source>
        <dbReference type="PROSITE" id="PS50977"/>
    </source>
</evidence>
<dbReference type="InterPro" id="IPR039538">
    <property type="entry name" value="BetI_C"/>
</dbReference>
<evidence type="ECO:0000256" key="5">
    <source>
        <dbReference type="PROSITE-ProRule" id="PRU00335"/>
    </source>
</evidence>
<dbReference type="InterPro" id="IPR001647">
    <property type="entry name" value="HTH_TetR"/>
</dbReference>
<comment type="caution">
    <text evidence="8">The sequence shown here is derived from an EMBL/GenBank/DDBJ whole genome shotgun (WGS) entry which is preliminary data.</text>
</comment>
<feature type="DNA-binding region" description="H-T-H motif" evidence="5">
    <location>
        <begin position="78"/>
        <end position="97"/>
    </location>
</feature>
<dbReference type="Gene3D" id="1.10.357.10">
    <property type="entry name" value="Tetracycline Repressor, domain 2"/>
    <property type="match status" value="1"/>
</dbReference>
<evidence type="ECO:0000256" key="2">
    <source>
        <dbReference type="ARBA" id="ARBA00023015"/>
    </source>
</evidence>